<feature type="domain" description="DNA endonuclease activator Ctp1 C-terminal" evidence="5">
    <location>
        <begin position="58"/>
        <end position="82"/>
    </location>
</feature>
<dbReference type="Proteomes" id="UP001054837">
    <property type="component" value="Unassembled WGS sequence"/>
</dbReference>
<reference evidence="6 7" key="1">
    <citation type="submission" date="2021-06" db="EMBL/GenBank/DDBJ databases">
        <title>Caerostris darwini draft genome.</title>
        <authorList>
            <person name="Kono N."/>
            <person name="Arakawa K."/>
        </authorList>
    </citation>
    <scope>NUCLEOTIDE SEQUENCE [LARGE SCALE GENOMIC DNA]</scope>
</reference>
<evidence type="ECO:0000256" key="1">
    <source>
        <dbReference type="ARBA" id="ARBA00004123"/>
    </source>
</evidence>
<name>A0AAV4T785_9ARAC</name>
<dbReference type="PANTHER" id="PTHR15107">
    <property type="entry name" value="RETINOBLASTOMA BINDING PROTEIN 8"/>
    <property type="match status" value="1"/>
</dbReference>
<feature type="compositionally biased region" description="Basic and acidic residues" evidence="4">
    <location>
        <begin position="1"/>
        <end position="19"/>
    </location>
</feature>
<sequence length="138" mass="16480">MSQNHLDDFDTVSKPENPVKYKYFTPLPKKHSERKRLPAHTCAECEKYFNDLPAERLEKASRHRGPKRPPTPEHFWDLDFPDYTIPVERLEKKPMNRLNKYDQKSKWPDTNTKSNDNIIKPTKGWLQSKPLNKQEPFF</sequence>
<evidence type="ECO:0000256" key="2">
    <source>
        <dbReference type="ARBA" id="ARBA00022763"/>
    </source>
</evidence>
<keyword evidence="3" id="KW-0539">Nucleus</keyword>
<protein>
    <recommendedName>
        <fullName evidence="5">DNA endonuclease activator Ctp1 C-terminal domain-containing protein</fullName>
    </recommendedName>
</protein>
<evidence type="ECO:0000259" key="5">
    <source>
        <dbReference type="Pfam" id="PF08573"/>
    </source>
</evidence>
<gene>
    <name evidence="6" type="primary">AVEN_57378_1</name>
    <name evidence="6" type="ORF">CDAR_66671</name>
</gene>
<dbReference type="InterPro" id="IPR033316">
    <property type="entry name" value="RBBP8-like"/>
</dbReference>
<proteinExistence type="predicted"/>
<feature type="region of interest" description="Disordered" evidence="4">
    <location>
        <begin position="96"/>
        <end position="138"/>
    </location>
</feature>
<evidence type="ECO:0000256" key="3">
    <source>
        <dbReference type="ARBA" id="ARBA00023242"/>
    </source>
</evidence>
<comment type="caution">
    <text evidence="6">The sequence shown here is derived from an EMBL/GenBank/DDBJ whole genome shotgun (WGS) entry which is preliminary data.</text>
</comment>
<dbReference type="GO" id="GO:0003684">
    <property type="term" value="F:damaged DNA binding"/>
    <property type="evidence" value="ECO:0007669"/>
    <property type="project" value="TreeGrafter"/>
</dbReference>
<dbReference type="GO" id="GO:0005634">
    <property type="term" value="C:nucleus"/>
    <property type="evidence" value="ECO:0007669"/>
    <property type="project" value="UniProtKB-SubCell"/>
</dbReference>
<keyword evidence="7" id="KW-1185">Reference proteome</keyword>
<feature type="region of interest" description="Disordered" evidence="4">
    <location>
        <begin position="1"/>
        <end position="21"/>
    </location>
</feature>
<evidence type="ECO:0000256" key="4">
    <source>
        <dbReference type="SAM" id="MobiDB-lite"/>
    </source>
</evidence>
<dbReference type="AlphaFoldDB" id="A0AAV4T785"/>
<evidence type="ECO:0000313" key="7">
    <source>
        <dbReference type="Proteomes" id="UP001054837"/>
    </source>
</evidence>
<comment type="subcellular location">
    <subcellularLocation>
        <location evidence="1">Nucleus</location>
    </subcellularLocation>
</comment>
<feature type="compositionally biased region" description="Polar residues" evidence="4">
    <location>
        <begin position="108"/>
        <end position="117"/>
    </location>
</feature>
<dbReference type="InterPro" id="IPR013882">
    <property type="entry name" value="Ctp1_C"/>
</dbReference>
<keyword evidence="2" id="KW-0227">DNA damage</keyword>
<accession>A0AAV4T785</accession>
<evidence type="ECO:0000313" key="6">
    <source>
        <dbReference type="EMBL" id="GIY41331.1"/>
    </source>
</evidence>
<dbReference type="Pfam" id="PF08573">
    <property type="entry name" value="SAE2"/>
    <property type="match status" value="1"/>
</dbReference>
<dbReference type="EMBL" id="BPLQ01009046">
    <property type="protein sequence ID" value="GIY41331.1"/>
    <property type="molecule type" value="Genomic_DNA"/>
</dbReference>
<dbReference type="GO" id="GO:0010792">
    <property type="term" value="P:DNA double-strand break processing involved in repair via single-strand annealing"/>
    <property type="evidence" value="ECO:0007669"/>
    <property type="project" value="TreeGrafter"/>
</dbReference>
<dbReference type="PANTHER" id="PTHR15107:SF0">
    <property type="entry name" value="DNA ENDONUCLEASE ACTIVATOR CTP1 C-TERMINAL DOMAIN-CONTAINING PROTEIN"/>
    <property type="match status" value="1"/>
</dbReference>
<feature type="compositionally biased region" description="Basic and acidic residues" evidence="4">
    <location>
        <begin position="96"/>
        <end position="107"/>
    </location>
</feature>
<organism evidence="6 7">
    <name type="scientific">Caerostris darwini</name>
    <dbReference type="NCBI Taxonomy" id="1538125"/>
    <lineage>
        <taxon>Eukaryota</taxon>
        <taxon>Metazoa</taxon>
        <taxon>Ecdysozoa</taxon>
        <taxon>Arthropoda</taxon>
        <taxon>Chelicerata</taxon>
        <taxon>Arachnida</taxon>
        <taxon>Araneae</taxon>
        <taxon>Araneomorphae</taxon>
        <taxon>Entelegynae</taxon>
        <taxon>Araneoidea</taxon>
        <taxon>Araneidae</taxon>
        <taxon>Caerostris</taxon>
    </lineage>
</organism>